<dbReference type="InterPro" id="IPR029063">
    <property type="entry name" value="SAM-dependent_MTases_sf"/>
</dbReference>
<dbReference type="RefSeq" id="WP_263738888.1">
    <property type="nucleotide sequence ID" value="NZ_JAOWKZ010000001.1"/>
</dbReference>
<dbReference type="GO" id="GO:0008168">
    <property type="term" value="F:methyltransferase activity"/>
    <property type="evidence" value="ECO:0007669"/>
    <property type="project" value="UniProtKB-KW"/>
</dbReference>
<sequence>MAVDATDGPNAAQAAFWTEQPGQKWALHQTRLDTLFTEATDLLIARSAIAPGESILDIGCGTGALTLEAANKCGPAGRALGVDISETLLSVARGRAAGRANIRFALADAQTHAFEPAAADIMISRFGTMFFADPVAAFRNIASALRPGGRLVFASWASAAQNPWSHIAKTAGTERLGSLPADPPRTPGQFAFAEVDYVTGILGKAGLTDIEGAETETRLFVPGTADDAAELATSIGPVAVLMREKNGTEEDRKAITADVANRLAAFVGPDGLRIPATVNVFSARR</sequence>
<keyword evidence="2" id="KW-0808">Transferase</keyword>
<name>A0ABT2ZKS3_9RHOB</name>
<evidence type="ECO:0000313" key="2">
    <source>
        <dbReference type="EMBL" id="MCV2871725.1"/>
    </source>
</evidence>
<evidence type="ECO:0000259" key="1">
    <source>
        <dbReference type="Pfam" id="PF13847"/>
    </source>
</evidence>
<dbReference type="InterPro" id="IPR025714">
    <property type="entry name" value="Methyltranfer_dom"/>
</dbReference>
<comment type="caution">
    <text evidence="2">The sequence shown here is derived from an EMBL/GenBank/DDBJ whole genome shotgun (WGS) entry which is preliminary data.</text>
</comment>
<reference evidence="2 3" key="1">
    <citation type="submission" date="2022-10" db="EMBL/GenBank/DDBJ databases">
        <title>Defluviimonas sp. nov., isolated from ocean surface sediments.</title>
        <authorList>
            <person name="He W."/>
            <person name="Wang L."/>
            <person name="Zhang D.-F."/>
        </authorList>
    </citation>
    <scope>NUCLEOTIDE SEQUENCE [LARGE SCALE GENOMIC DNA]</scope>
    <source>
        <strain evidence="2 3">WL0050</strain>
    </source>
</reference>
<feature type="domain" description="Methyltransferase" evidence="1">
    <location>
        <begin position="51"/>
        <end position="169"/>
    </location>
</feature>
<protein>
    <submittedName>
        <fullName evidence="2">Class I SAM-dependent methyltransferase</fullName>
    </submittedName>
</protein>
<dbReference type="Pfam" id="PF13847">
    <property type="entry name" value="Methyltransf_31"/>
    <property type="match status" value="1"/>
</dbReference>
<dbReference type="Proteomes" id="UP001652564">
    <property type="component" value="Unassembled WGS sequence"/>
</dbReference>
<accession>A0ABT2ZKS3</accession>
<dbReference type="PANTHER" id="PTHR43861">
    <property type="entry name" value="TRANS-ACONITATE 2-METHYLTRANSFERASE-RELATED"/>
    <property type="match status" value="1"/>
</dbReference>
<gene>
    <name evidence="2" type="ORF">OEZ71_05400</name>
</gene>
<dbReference type="Gene3D" id="3.40.50.150">
    <property type="entry name" value="Vaccinia Virus protein VP39"/>
    <property type="match status" value="1"/>
</dbReference>
<keyword evidence="3" id="KW-1185">Reference proteome</keyword>
<dbReference type="EMBL" id="JAOWKZ010000001">
    <property type="protein sequence ID" value="MCV2871725.1"/>
    <property type="molecule type" value="Genomic_DNA"/>
</dbReference>
<proteinExistence type="predicted"/>
<dbReference type="PANTHER" id="PTHR43861:SF1">
    <property type="entry name" value="TRANS-ACONITATE 2-METHYLTRANSFERASE"/>
    <property type="match status" value="1"/>
</dbReference>
<dbReference type="SUPFAM" id="SSF53335">
    <property type="entry name" value="S-adenosyl-L-methionine-dependent methyltransferases"/>
    <property type="match status" value="1"/>
</dbReference>
<dbReference type="CDD" id="cd02440">
    <property type="entry name" value="AdoMet_MTases"/>
    <property type="match status" value="1"/>
</dbReference>
<keyword evidence="2" id="KW-0489">Methyltransferase</keyword>
<dbReference type="GO" id="GO:0032259">
    <property type="term" value="P:methylation"/>
    <property type="evidence" value="ECO:0007669"/>
    <property type="project" value="UniProtKB-KW"/>
</dbReference>
<organism evidence="2 3">
    <name type="scientific">Albidovulum litorale</name>
    <dbReference type="NCBI Taxonomy" id="2984134"/>
    <lineage>
        <taxon>Bacteria</taxon>
        <taxon>Pseudomonadati</taxon>
        <taxon>Pseudomonadota</taxon>
        <taxon>Alphaproteobacteria</taxon>
        <taxon>Rhodobacterales</taxon>
        <taxon>Paracoccaceae</taxon>
        <taxon>Albidovulum</taxon>
    </lineage>
</organism>
<evidence type="ECO:0000313" key="3">
    <source>
        <dbReference type="Proteomes" id="UP001652564"/>
    </source>
</evidence>